<evidence type="ECO:0000313" key="1">
    <source>
        <dbReference type="EMBL" id="AAZ68475.1"/>
    </source>
</evidence>
<organism evidence="1 2">
    <name type="scientific">Ehrlichia canis (strain Jake)</name>
    <dbReference type="NCBI Taxonomy" id="269484"/>
    <lineage>
        <taxon>Bacteria</taxon>
        <taxon>Pseudomonadati</taxon>
        <taxon>Pseudomonadota</taxon>
        <taxon>Alphaproteobacteria</taxon>
        <taxon>Rickettsiales</taxon>
        <taxon>Anaplasmataceae</taxon>
        <taxon>Ehrlichia</taxon>
    </lineage>
</organism>
<name>A0ACA6AVX6_EHRCJ</name>
<sequence length="126" mass="14886">MNILINNKFSEINIIQNTLVSYNYAVMYSLYKNNKLALAIQIDKDITIDDMLNDFKFLSKLIVYVGYTTSHNKTFCKKVKQHKVLDDPYPNIKLMRLLTVSIFYYYIKDRILIICVKVVYMVVLIL</sequence>
<accession>A0ACA6AVX6</accession>
<protein>
    <submittedName>
        <fullName evidence="1">Uncharacterized protein</fullName>
    </submittedName>
</protein>
<reference evidence="2" key="1">
    <citation type="journal article" date="2006" name="J. Bacteriol.">
        <title>The genome of the obligately intracellular bacterium Ehrlichia canis reveals themes of complex membrane structure and immune evasion strategies.</title>
        <authorList>
            <person name="Mavromatis K."/>
            <person name="Doyle C.K."/>
            <person name="Lykidis A."/>
            <person name="Ivanova N."/>
            <person name="Francino M.P."/>
            <person name="Chain P."/>
            <person name="Shin M."/>
            <person name="Malfatti S."/>
            <person name="Larimer F."/>
            <person name="Copeland A."/>
            <person name="Detter J.C."/>
            <person name="Land M."/>
            <person name="Richardson P.M."/>
            <person name="Yu X.J."/>
            <person name="Walker D.H."/>
            <person name="McBride J.W."/>
            <person name="Kyrpides N.C."/>
        </authorList>
    </citation>
    <scope>NUCLEOTIDE SEQUENCE [LARGE SCALE GENOMIC DNA]</scope>
    <source>
        <strain evidence="2">Jake</strain>
    </source>
</reference>
<proteinExistence type="predicted"/>
<gene>
    <name evidence="1" type="ordered locus">Ecaj_0433</name>
</gene>
<dbReference type="Proteomes" id="UP000000435">
    <property type="component" value="Chromosome"/>
</dbReference>
<keyword evidence="2" id="KW-1185">Reference proteome</keyword>
<evidence type="ECO:0000313" key="2">
    <source>
        <dbReference type="Proteomes" id="UP000000435"/>
    </source>
</evidence>
<dbReference type="EMBL" id="CP000107">
    <property type="protein sequence ID" value="AAZ68475.1"/>
    <property type="molecule type" value="Genomic_DNA"/>
</dbReference>